<dbReference type="GO" id="GO:0016616">
    <property type="term" value="F:oxidoreductase activity, acting on the CH-OH group of donors, NAD or NADP as acceptor"/>
    <property type="evidence" value="ECO:0007669"/>
    <property type="project" value="TreeGrafter"/>
</dbReference>
<dbReference type="RefSeq" id="WP_114795057.1">
    <property type="nucleotide sequence ID" value="NZ_QQZY01000001.1"/>
</dbReference>
<dbReference type="SUPFAM" id="SSF51735">
    <property type="entry name" value="NAD(P)-binding Rossmann-fold domains"/>
    <property type="match status" value="1"/>
</dbReference>
<dbReference type="PRINTS" id="PR00081">
    <property type="entry name" value="GDHRDH"/>
</dbReference>
<dbReference type="PROSITE" id="PS00061">
    <property type="entry name" value="ADH_SHORT"/>
    <property type="match status" value="1"/>
</dbReference>
<evidence type="ECO:0000256" key="1">
    <source>
        <dbReference type="ARBA" id="ARBA00006484"/>
    </source>
</evidence>
<dbReference type="InterPro" id="IPR002347">
    <property type="entry name" value="SDR_fam"/>
</dbReference>
<reference evidence="3" key="2">
    <citation type="journal article" date="2019" name="MicrobiologyOpen">
        <title>High-quality draft genome sequence of Gaiella occulta isolated from a 150 meter deep mineral water borehole and comparison with the genome sequences of other deep-branching lineages of the phylum Actinobacteria.</title>
        <authorList>
            <person name="Severino R."/>
            <person name="Froufe H.J.C."/>
            <person name="Barroso C."/>
            <person name="Albuquerque L."/>
            <person name="Lobo-da-Cunha A."/>
            <person name="da Costa M.S."/>
            <person name="Egas C."/>
        </authorList>
    </citation>
    <scope>NUCLEOTIDE SEQUENCE [LARGE SCALE GENOMIC DNA]</scope>
    <source>
        <strain evidence="3">F2-233</strain>
    </source>
</reference>
<dbReference type="PANTHER" id="PTHR42760">
    <property type="entry name" value="SHORT-CHAIN DEHYDROGENASES/REDUCTASES FAMILY MEMBER"/>
    <property type="match status" value="1"/>
</dbReference>
<evidence type="ECO:0000313" key="2">
    <source>
        <dbReference type="EMBL" id="RDI76231.1"/>
    </source>
</evidence>
<evidence type="ECO:0000313" key="3">
    <source>
        <dbReference type="Proteomes" id="UP000254134"/>
    </source>
</evidence>
<dbReference type="EMBL" id="QQZY01000001">
    <property type="protein sequence ID" value="RDI76231.1"/>
    <property type="molecule type" value="Genomic_DNA"/>
</dbReference>
<name>A0A7M2Z1P8_9ACTN</name>
<protein>
    <submittedName>
        <fullName evidence="2">Dehydrogenases with different specificities (Related to short-chain alcohol dehydrogenases)</fullName>
    </submittedName>
</protein>
<comment type="similarity">
    <text evidence="1">Belongs to the short-chain dehydrogenases/reductases (SDR) family.</text>
</comment>
<dbReference type="Pfam" id="PF13561">
    <property type="entry name" value="adh_short_C2"/>
    <property type="match status" value="1"/>
</dbReference>
<dbReference type="OrthoDB" id="9797538at2"/>
<accession>A0A7M2Z1P8</accession>
<comment type="caution">
    <text evidence="2">The sequence shown here is derived from an EMBL/GenBank/DDBJ whole genome shotgun (WGS) entry which is preliminary data.</text>
</comment>
<reference evidence="2 3" key="1">
    <citation type="submission" date="2018-07" db="EMBL/GenBank/DDBJ databases">
        <title>High-quality-draft genome sequence of Gaiella occulta.</title>
        <authorList>
            <person name="Severino R."/>
            <person name="Froufe H.J.C."/>
            <person name="Rainey F.A."/>
            <person name="Barroso C."/>
            <person name="Albuquerque L."/>
            <person name="Lobo-Da-Cunha A."/>
            <person name="Da Costa M.S."/>
            <person name="Egas C."/>
        </authorList>
    </citation>
    <scope>NUCLEOTIDE SEQUENCE [LARGE SCALE GENOMIC DNA]</scope>
    <source>
        <strain evidence="2 3">F2-233</strain>
    </source>
</reference>
<dbReference type="PANTHER" id="PTHR42760:SF40">
    <property type="entry name" value="3-OXOACYL-[ACYL-CARRIER-PROTEIN] REDUCTASE, CHLOROPLASTIC"/>
    <property type="match status" value="1"/>
</dbReference>
<dbReference type="AlphaFoldDB" id="A0A7M2Z1P8"/>
<dbReference type="Proteomes" id="UP000254134">
    <property type="component" value="Unassembled WGS sequence"/>
</dbReference>
<organism evidence="2 3">
    <name type="scientific">Gaiella occulta</name>
    <dbReference type="NCBI Taxonomy" id="1002870"/>
    <lineage>
        <taxon>Bacteria</taxon>
        <taxon>Bacillati</taxon>
        <taxon>Actinomycetota</taxon>
        <taxon>Thermoleophilia</taxon>
        <taxon>Gaiellales</taxon>
        <taxon>Gaiellaceae</taxon>
        <taxon>Gaiella</taxon>
    </lineage>
</organism>
<proteinExistence type="inferred from homology"/>
<dbReference type="GO" id="GO:0030497">
    <property type="term" value="P:fatty acid elongation"/>
    <property type="evidence" value="ECO:0007669"/>
    <property type="project" value="TreeGrafter"/>
</dbReference>
<keyword evidence="3" id="KW-1185">Reference proteome</keyword>
<dbReference type="PRINTS" id="PR00080">
    <property type="entry name" value="SDRFAMILY"/>
</dbReference>
<dbReference type="Gene3D" id="3.40.50.720">
    <property type="entry name" value="NAD(P)-binding Rossmann-like Domain"/>
    <property type="match status" value="1"/>
</dbReference>
<gene>
    <name evidence="2" type="ORF">Gocc_0650</name>
</gene>
<dbReference type="InterPro" id="IPR020904">
    <property type="entry name" value="Sc_DH/Rdtase_CS"/>
</dbReference>
<dbReference type="CDD" id="cd05233">
    <property type="entry name" value="SDR_c"/>
    <property type="match status" value="1"/>
</dbReference>
<sequence length="224" mass="22908">MADVTLVCGAGGALGSALVAAFLARGDRVVATDRHGGAPGAEIASLRREAVDLTLPDEVESLWERLEEQGDRPRWLVNAVGGFRPGTVAGTEPEEVRLVHDLNLGTAWWSCRAAARRMDAGGAIVNVSSRAALGGGAGSAAYSVAKAGVVRLTEVLAAELADRRVRVNVILPSLIDTAANRASRSAAQMDRAVAPGDIAAVAAFLCSDAAAAVTGAAIPVYGWA</sequence>
<dbReference type="InterPro" id="IPR036291">
    <property type="entry name" value="NAD(P)-bd_dom_sf"/>
</dbReference>